<protein>
    <submittedName>
        <fullName evidence="3">Vacuolar sorting protein VPS33/slp1</fullName>
    </submittedName>
</protein>
<sequence>MFEGRQLDLVAAVEQDLATGETSKGRAIKFSQTMVDMVPALDSPNVTSADKLRLLMLYIIAQNGIDDEERRRLLGYAKLSLEESQAITNLSCWGVRMGKEKGEKDQKGKYAYHVHGKKRKAGEAEPAYDLSRWNPVLKSVLEATPNPIHPQHRPPPTPDAQAGDIRKNGARIIVFALGGVTYSELRTIYAIRSAFQRDVLLGSTHVAPPAQWIEFLKQMGKVDVPTGDESEVTSPGAATPASASSASGLKRSETSGSIGKKKGLRAMFGKKDKEDKS</sequence>
<evidence type="ECO:0000256" key="2">
    <source>
        <dbReference type="SAM" id="MobiDB-lite"/>
    </source>
</evidence>
<dbReference type="InterPro" id="IPR001619">
    <property type="entry name" value="Sec1-like"/>
</dbReference>
<name>A0AAD5TJU7_9FUNG</name>
<reference evidence="3" key="1">
    <citation type="submission" date="2020-05" db="EMBL/GenBank/DDBJ databases">
        <title>Phylogenomic resolution of chytrid fungi.</title>
        <authorList>
            <person name="Stajich J.E."/>
            <person name="Amses K."/>
            <person name="Simmons R."/>
            <person name="Seto K."/>
            <person name="Myers J."/>
            <person name="Bonds A."/>
            <person name="Quandt C.A."/>
            <person name="Barry K."/>
            <person name="Liu P."/>
            <person name="Grigoriev I."/>
            <person name="Longcore J.E."/>
            <person name="James T.Y."/>
        </authorList>
    </citation>
    <scope>NUCLEOTIDE SEQUENCE</scope>
    <source>
        <strain evidence="3">JEL0379</strain>
    </source>
</reference>
<dbReference type="Gene3D" id="1.25.40.60">
    <property type="match status" value="1"/>
</dbReference>
<dbReference type="SUPFAM" id="SSF56815">
    <property type="entry name" value="Sec1/munc18-like (SM) proteins"/>
    <property type="match status" value="1"/>
</dbReference>
<organism evidence="3 4">
    <name type="scientific">Geranomyces variabilis</name>
    <dbReference type="NCBI Taxonomy" id="109894"/>
    <lineage>
        <taxon>Eukaryota</taxon>
        <taxon>Fungi</taxon>
        <taxon>Fungi incertae sedis</taxon>
        <taxon>Chytridiomycota</taxon>
        <taxon>Chytridiomycota incertae sedis</taxon>
        <taxon>Chytridiomycetes</taxon>
        <taxon>Spizellomycetales</taxon>
        <taxon>Powellomycetaceae</taxon>
        <taxon>Geranomyces</taxon>
    </lineage>
</organism>
<dbReference type="EMBL" id="JADGJQ010000039">
    <property type="protein sequence ID" value="KAJ3176641.1"/>
    <property type="molecule type" value="Genomic_DNA"/>
</dbReference>
<dbReference type="Pfam" id="PF00995">
    <property type="entry name" value="Sec1"/>
    <property type="match status" value="1"/>
</dbReference>
<evidence type="ECO:0000256" key="1">
    <source>
        <dbReference type="ARBA" id="ARBA00009884"/>
    </source>
</evidence>
<dbReference type="Proteomes" id="UP001212152">
    <property type="component" value="Unassembled WGS sequence"/>
</dbReference>
<feature type="region of interest" description="Disordered" evidence="2">
    <location>
        <begin position="224"/>
        <end position="277"/>
    </location>
</feature>
<gene>
    <name evidence="3" type="primary">SEC1_3</name>
    <name evidence="3" type="ORF">HDU87_004969</name>
</gene>
<comment type="caution">
    <text evidence="3">The sequence shown here is derived from an EMBL/GenBank/DDBJ whole genome shotgun (WGS) entry which is preliminary data.</text>
</comment>
<accession>A0AAD5TJU7</accession>
<keyword evidence="4" id="KW-1185">Reference proteome</keyword>
<comment type="similarity">
    <text evidence="1">Belongs to the STXBP/unc-18/SEC1 family.</text>
</comment>
<dbReference type="PANTHER" id="PTHR11679">
    <property type="entry name" value="VESICLE PROTEIN SORTING-ASSOCIATED"/>
    <property type="match status" value="1"/>
</dbReference>
<dbReference type="GO" id="GO:0016192">
    <property type="term" value="P:vesicle-mediated transport"/>
    <property type="evidence" value="ECO:0007669"/>
    <property type="project" value="InterPro"/>
</dbReference>
<proteinExistence type="inferred from homology"/>
<evidence type="ECO:0000313" key="3">
    <source>
        <dbReference type="EMBL" id="KAJ3176641.1"/>
    </source>
</evidence>
<dbReference type="InterPro" id="IPR036045">
    <property type="entry name" value="Sec1-like_sf"/>
</dbReference>
<dbReference type="AlphaFoldDB" id="A0AAD5TJU7"/>
<feature type="compositionally biased region" description="Low complexity" evidence="2">
    <location>
        <begin position="233"/>
        <end position="248"/>
    </location>
</feature>
<evidence type="ECO:0000313" key="4">
    <source>
        <dbReference type="Proteomes" id="UP001212152"/>
    </source>
</evidence>